<dbReference type="EMBL" id="MLHG01000105">
    <property type="protein sequence ID" value="OOF36537.1"/>
    <property type="molecule type" value="Genomic_DNA"/>
</dbReference>
<keyword evidence="3" id="KW-1185">Reference proteome</keyword>
<proteinExistence type="predicted"/>
<organism evidence="2 3">
    <name type="scientific">Rodentibacter mrazii</name>
    <dbReference type="NCBI Taxonomy" id="1908257"/>
    <lineage>
        <taxon>Bacteria</taxon>
        <taxon>Pseudomonadati</taxon>
        <taxon>Pseudomonadota</taxon>
        <taxon>Gammaproteobacteria</taxon>
        <taxon>Pasteurellales</taxon>
        <taxon>Pasteurellaceae</taxon>
        <taxon>Rodentibacter</taxon>
    </lineage>
</organism>
<feature type="compositionally biased region" description="Acidic residues" evidence="1">
    <location>
        <begin position="76"/>
        <end position="107"/>
    </location>
</feature>
<reference evidence="2 3" key="1">
    <citation type="submission" date="2016-10" db="EMBL/GenBank/DDBJ databases">
        <title>Rodentibacter gen. nov. and new species.</title>
        <authorList>
            <person name="Christensen H."/>
        </authorList>
    </citation>
    <scope>NUCLEOTIDE SEQUENCE [LARGE SCALE GENOMIC DNA]</scope>
    <source>
        <strain evidence="2 3">Ppn418</strain>
    </source>
</reference>
<dbReference type="RefSeq" id="WP_244149144.1">
    <property type="nucleotide sequence ID" value="NZ_MLHG01000105.1"/>
</dbReference>
<evidence type="ECO:0000313" key="3">
    <source>
        <dbReference type="Proteomes" id="UP000189426"/>
    </source>
</evidence>
<sequence>MMIETMKYCQFFILCVTVIQGIDVVANIREPHEGGICHVEAEYYYPGVWERYGENELICNYWKFLSEADKQALESELNDDDNNNEAEDKADEVDNSDYDTLDEMDGE</sequence>
<evidence type="ECO:0000313" key="2">
    <source>
        <dbReference type="EMBL" id="OOF36537.1"/>
    </source>
</evidence>
<dbReference type="Proteomes" id="UP000189426">
    <property type="component" value="Unassembled WGS sequence"/>
</dbReference>
<protein>
    <submittedName>
        <fullName evidence="2">Uncharacterized protein</fullName>
    </submittedName>
</protein>
<evidence type="ECO:0000256" key="1">
    <source>
        <dbReference type="SAM" id="MobiDB-lite"/>
    </source>
</evidence>
<comment type="caution">
    <text evidence="2">The sequence shown here is derived from an EMBL/GenBank/DDBJ whole genome shotgun (WGS) entry which is preliminary data.</text>
</comment>
<dbReference type="AlphaFoldDB" id="A0A1V3I8X5"/>
<feature type="region of interest" description="Disordered" evidence="1">
    <location>
        <begin position="73"/>
        <end position="107"/>
    </location>
</feature>
<accession>A0A1V3I8X5</accession>
<name>A0A1V3I8X5_9PAST</name>
<gene>
    <name evidence="2" type="ORF">BKK47_11570</name>
</gene>